<dbReference type="PATRIC" id="fig|1459.3.peg.5537"/>
<protein>
    <submittedName>
        <fullName evidence="1">Uncharacterized protein</fullName>
    </submittedName>
</protein>
<dbReference type="EMBL" id="LGUF01000007">
    <property type="protein sequence ID" value="KON89784.1"/>
    <property type="molecule type" value="Genomic_DNA"/>
</dbReference>
<comment type="caution">
    <text evidence="1">The sequence shown here is derived from an EMBL/GenBank/DDBJ whole genome shotgun (WGS) entry which is preliminary data.</text>
</comment>
<dbReference type="OrthoDB" id="2376828at2"/>
<dbReference type="RefSeq" id="WP_053437148.1">
    <property type="nucleotide sequence ID" value="NZ_LGUF01000007.1"/>
</dbReference>
<gene>
    <name evidence="1" type="ORF">AF332_25210</name>
</gene>
<proteinExistence type="predicted"/>
<evidence type="ECO:0000313" key="1">
    <source>
        <dbReference type="EMBL" id="KON89784.1"/>
    </source>
</evidence>
<sequence length="88" mass="10165">MYRKNCHKCHKPSYSSSESGDWLCPICGTDLRNVIFLDAMTLEPVHTTFKKSKTPHTYSIKQISKNYRKRIGLSYYSKNSSTLNNNSL</sequence>
<reference evidence="2" key="1">
    <citation type="submission" date="2015-07" db="EMBL/GenBank/DDBJ databases">
        <title>Fjat-10036 dsm4.</title>
        <authorList>
            <person name="Liu B."/>
            <person name="Wang J."/>
            <person name="Zhu Y."/>
            <person name="Liu G."/>
            <person name="Chen Q."/>
            <person name="Chen Z."/>
            <person name="Lan J."/>
            <person name="Che J."/>
            <person name="Ge C."/>
            <person name="Shi H."/>
            <person name="Pan Z."/>
            <person name="Liu X."/>
        </authorList>
    </citation>
    <scope>NUCLEOTIDE SEQUENCE [LARGE SCALE GENOMIC DNA]</scope>
    <source>
        <strain evidence="2">DSM 4</strain>
    </source>
</reference>
<name>A0A0M0GIV9_SPOGL</name>
<organism evidence="1 2">
    <name type="scientific">Sporosarcina globispora</name>
    <name type="common">Bacillus globisporus</name>
    <dbReference type="NCBI Taxonomy" id="1459"/>
    <lineage>
        <taxon>Bacteria</taxon>
        <taxon>Bacillati</taxon>
        <taxon>Bacillota</taxon>
        <taxon>Bacilli</taxon>
        <taxon>Bacillales</taxon>
        <taxon>Caryophanaceae</taxon>
        <taxon>Sporosarcina</taxon>
    </lineage>
</organism>
<accession>A0A0M0GIV9</accession>
<dbReference type="AlphaFoldDB" id="A0A0M0GIV9"/>
<evidence type="ECO:0000313" key="2">
    <source>
        <dbReference type="Proteomes" id="UP000037109"/>
    </source>
</evidence>
<keyword evidence="2" id="KW-1185">Reference proteome</keyword>
<dbReference type="Proteomes" id="UP000037109">
    <property type="component" value="Unassembled WGS sequence"/>
</dbReference>